<dbReference type="EMBL" id="CP126116">
    <property type="protein sequence ID" value="WHZ59043.1"/>
    <property type="molecule type" value="Genomic_DNA"/>
</dbReference>
<evidence type="ECO:0000313" key="2">
    <source>
        <dbReference type="Proteomes" id="UP001226091"/>
    </source>
</evidence>
<protein>
    <submittedName>
        <fullName evidence="1">Uncharacterized protein</fullName>
    </submittedName>
</protein>
<keyword evidence="2" id="KW-1185">Reference proteome</keyword>
<reference evidence="2" key="1">
    <citation type="journal article" date="2025" name="Aquaculture">
        <title>Assessment of the bioflocculant production and safety properties of Metabacillus hrfriensis sp. nov. based on phenotypic and whole-genome sequencing analysis.</title>
        <authorList>
            <person name="Zhang R."/>
            <person name="Zhao Z."/>
            <person name="Luo L."/>
            <person name="Wang S."/>
            <person name="Guo K."/>
            <person name="Xu W."/>
        </authorList>
    </citation>
    <scope>NUCLEOTIDE SEQUENCE [LARGE SCALE GENOMIC DNA]</scope>
    <source>
        <strain evidence="2">CT-WN-B3</strain>
    </source>
</reference>
<evidence type="ECO:0000313" key="1">
    <source>
        <dbReference type="EMBL" id="WHZ59043.1"/>
    </source>
</evidence>
<sequence length="42" mass="4046">MTVPDASSSAPGFNSVSIKTSSGTSNGGLIPLLLAGTKPNLG</sequence>
<organism evidence="1 2">
    <name type="scientific">Metabacillus hrfriensis</name>
    <dbReference type="NCBI Taxonomy" id="3048891"/>
    <lineage>
        <taxon>Bacteria</taxon>
        <taxon>Bacillati</taxon>
        <taxon>Bacillota</taxon>
        <taxon>Bacilli</taxon>
        <taxon>Bacillales</taxon>
        <taxon>Bacillaceae</taxon>
        <taxon>Metabacillus</taxon>
    </lineage>
</organism>
<accession>A0ACD4RF21</accession>
<dbReference type="Proteomes" id="UP001226091">
    <property type="component" value="Chromosome"/>
</dbReference>
<gene>
    <name evidence="1" type="ORF">QLQ22_06820</name>
</gene>
<proteinExistence type="predicted"/>
<name>A0ACD4RF21_9BACI</name>